<dbReference type="PRINTS" id="PR00187">
    <property type="entry name" value="HAEMOCYANIN"/>
</dbReference>
<dbReference type="Gene3D" id="2.60.40.1520">
    <property type="entry name" value="Hemocyanin, C-terminal domain"/>
    <property type="match status" value="2"/>
</dbReference>
<organism evidence="4 5">
    <name type="scientific">Chitinophaga nivalis</name>
    <dbReference type="NCBI Taxonomy" id="2991709"/>
    <lineage>
        <taxon>Bacteria</taxon>
        <taxon>Pseudomonadati</taxon>
        <taxon>Bacteroidota</taxon>
        <taxon>Chitinophagia</taxon>
        <taxon>Chitinophagales</taxon>
        <taxon>Chitinophagaceae</taxon>
        <taxon>Chitinophaga</taxon>
    </lineage>
</organism>
<gene>
    <name evidence="4" type="ORF">OL497_15615</name>
</gene>
<feature type="domain" description="Hemocyanin C-terminal" evidence="3">
    <location>
        <begin position="748"/>
        <end position="838"/>
    </location>
</feature>
<dbReference type="InterPro" id="IPR000896">
    <property type="entry name" value="Hemocyanin/hexamerin_mid_dom"/>
</dbReference>
<evidence type="ECO:0000259" key="2">
    <source>
        <dbReference type="Pfam" id="PF00372"/>
    </source>
</evidence>
<dbReference type="Pfam" id="PF00372">
    <property type="entry name" value="Hemocyanin_M"/>
    <property type="match status" value="1"/>
</dbReference>
<dbReference type="SUPFAM" id="SSF48056">
    <property type="entry name" value="Di-copper centre-containing domain"/>
    <property type="match status" value="1"/>
</dbReference>
<comment type="caution">
    <text evidence="4">The sequence shown here is derived from an EMBL/GenBank/DDBJ whole genome shotgun (WGS) entry which is preliminary data.</text>
</comment>
<dbReference type="PROSITE" id="PS00210">
    <property type="entry name" value="HEMOCYANIN_2"/>
    <property type="match status" value="1"/>
</dbReference>
<dbReference type="PANTHER" id="PTHR11511">
    <property type="entry name" value="LARVAL STORAGE PROTEIN/PHENOLOXIDASE"/>
    <property type="match status" value="1"/>
</dbReference>
<dbReference type="RefSeq" id="WP_264731607.1">
    <property type="nucleotide sequence ID" value="NZ_JAPDNR010000001.1"/>
</dbReference>
<name>A0ABT3IN15_9BACT</name>
<reference evidence="4 5" key="1">
    <citation type="submission" date="2022-10" db="EMBL/GenBank/DDBJ databases">
        <title>Chitinophaga nivalis PC15 sp. nov., isolated from Pyeongchang county, South Korea.</title>
        <authorList>
            <person name="Trinh H.N."/>
        </authorList>
    </citation>
    <scope>NUCLEOTIDE SEQUENCE [LARGE SCALE GENOMIC DNA]</scope>
    <source>
        <strain evidence="4 5">PC14</strain>
    </source>
</reference>
<dbReference type="InterPro" id="IPR008922">
    <property type="entry name" value="Di-copper_centre_dom_sf"/>
</dbReference>
<evidence type="ECO:0000313" key="4">
    <source>
        <dbReference type="EMBL" id="MCW3485338.1"/>
    </source>
</evidence>
<dbReference type="PANTHER" id="PTHR11511:SF4">
    <property type="entry name" value="PHENOLOXIDASE 2-RELATED"/>
    <property type="match status" value="1"/>
</dbReference>
<dbReference type="EMBL" id="JAPDNS010000001">
    <property type="protein sequence ID" value="MCW3485338.1"/>
    <property type="molecule type" value="Genomic_DNA"/>
</dbReference>
<dbReference type="InterPro" id="IPR005203">
    <property type="entry name" value="Hemocyanin_C"/>
</dbReference>
<sequence length="845" mass="96249">MPDINEIRQAIWNNFSKSLIPVNNTTVPHQIILPGIQHANVATPSNATSNENFSAFSNEHQTIAKEIITTLYNIANDKNKTAKEAIDQAIQYYNDSDHNTEIKKYAFMVFITHNKLAKKNLGGTIPGIIQRDPHKVIPSQCYKVLMVADSDVTEKNSYATGGCSSPEENLLNYFREDPLLNEHHEHWHVVYPNGGVPETDQKGNVRYKEKERHGELFIYMHQQLLAHYEAHRLSCGLNKVTPYDFSTAIDVGYDPGGLVQLFGDIQYSKREKDWTVQPLTNQDGTITYSVAQHRIYMQKIAEAMLNGYIKTDTKKIKLTADLIGLIIESLHTQVESFRDIHEYYGNIHNLGHNLIANAPGTPAPWGVMSATATAVRDPLFYRWHRHINNLSISWQNTQKPIDFSDSPNVLIRKGYDWSPDIIICDLKELSSIGLQLGMSLAEIGEKCFGHEHWNKDYSDSFIMIDNPATKSSIRLNTLSTINTKMSTGFITISDLPAAASSYRIPYPYLNHEQYCYYLRIQNLSPVISKVTIRMFMVPKAFAEDRSMWIEFDKFTYEMPGNSRNVVCRRDIDSSIIRKPAVINPDIENIGYKPLSIVDMEEMLAGGVTHFLDALEQLIASTDSFNHNADAHPNLLDYYLLYKTSVHTSAADIPIYQSNLISILTKYFKILTIVWEEINQLNLSTSPDMLSAINAAYHQTQHELTIGKPDNAFLAITKFIESFIHFLHDSIDEYEPQLTESIMHAFRRVYDLSFCDCGLPYNLLYPRGSAEGMPYYMMVLLTDWNKDYSGTENCCGSMSYCGAKDTYPDIREMGYPFNRPFEQGIMETMCSLDNASFRSFSIKLSK</sequence>
<protein>
    <submittedName>
        <fullName evidence="4">Tyrosinase family protein</fullName>
    </submittedName>
</protein>
<dbReference type="InterPro" id="IPR013788">
    <property type="entry name" value="Hemocyanin/hexamerin"/>
</dbReference>
<keyword evidence="1" id="KW-0479">Metal-binding</keyword>
<keyword evidence="5" id="KW-1185">Reference proteome</keyword>
<dbReference type="InterPro" id="IPR014756">
    <property type="entry name" value="Ig_E-set"/>
</dbReference>
<dbReference type="Pfam" id="PF03723">
    <property type="entry name" value="Hemocyanin_C"/>
    <property type="match status" value="1"/>
</dbReference>
<dbReference type="SUPFAM" id="SSF81296">
    <property type="entry name" value="E set domains"/>
    <property type="match status" value="2"/>
</dbReference>
<accession>A0ABT3IN15</accession>
<dbReference type="InterPro" id="IPR037020">
    <property type="entry name" value="Hemocyanin_C_sf"/>
</dbReference>
<dbReference type="Gene3D" id="1.10.1280.10">
    <property type="entry name" value="Di-copper center containing domain from catechol oxidase"/>
    <property type="match status" value="1"/>
</dbReference>
<proteinExistence type="predicted"/>
<feature type="domain" description="Hemocyanin middle" evidence="2">
    <location>
        <begin position="91"/>
        <end position="389"/>
    </location>
</feature>
<dbReference type="Proteomes" id="UP001207742">
    <property type="component" value="Unassembled WGS sequence"/>
</dbReference>
<evidence type="ECO:0000259" key="3">
    <source>
        <dbReference type="Pfam" id="PF03723"/>
    </source>
</evidence>
<evidence type="ECO:0000313" key="5">
    <source>
        <dbReference type="Proteomes" id="UP001207742"/>
    </source>
</evidence>
<evidence type="ECO:0000256" key="1">
    <source>
        <dbReference type="ARBA" id="ARBA00022723"/>
    </source>
</evidence>